<keyword evidence="1 2" id="KW-0665">Pyrimidine biosynthesis</keyword>
<feature type="domain" description="Dihydroorotase catalytic" evidence="3">
    <location>
        <begin position="51"/>
        <end position="235"/>
    </location>
</feature>
<evidence type="ECO:0000259" key="3">
    <source>
        <dbReference type="Pfam" id="PF12890"/>
    </source>
</evidence>
<dbReference type="Proteomes" id="UP000736583">
    <property type="component" value="Unassembled WGS sequence"/>
</dbReference>
<evidence type="ECO:0000313" key="4">
    <source>
        <dbReference type="EMBL" id="MBU5591366.1"/>
    </source>
</evidence>
<dbReference type="InterPro" id="IPR004722">
    <property type="entry name" value="DHOase"/>
</dbReference>
<evidence type="ECO:0000256" key="1">
    <source>
        <dbReference type="ARBA" id="ARBA00022975"/>
    </source>
</evidence>
<comment type="function">
    <text evidence="2">Catalyzes the reversible cyclization of carbamoyl aspartate to dihydroorotate.</text>
</comment>
<dbReference type="EC" id="3.5.2.3" evidence="2"/>
<comment type="cofactor">
    <cofactor evidence="2">
        <name>Zn(2+)</name>
        <dbReference type="ChEBI" id="CHEBI:29105"/>
    </cofactor>
    <text evidence="2">Binds 2 Zn(2+) ions per subunit.</text>
</comment>
<dbReference type="PROSITE" id="PS00483">
    <property type="entry name" value="DIHYDROOROTASE_2"/>
    <property type="match status" value="1"/>
</dbReference>
<dbReference type="InterPro" id="IPR050138">
    <property type="entry name" value="DHOase/Allantoinase_Hydrolase"/>
</dbReference>
<keyword evidence="5" id="KW-1185">Reference proteome</keyword>
<comment type="catalytic activity">
    <reaction evidence="2">
        <text>(S)-dihydroorotate + H2O = N-carbamoyl-L-aspartate + H(+)</text>
        <dbReference type="Rhea" id="RHEA:24296"/>
        <dbReference type="ChEBI" id="CHEBI:15377"/>
        <dbReference type="ChEBI" id="CHEBI:15378"/>
        <dbReference type="ChEBI" id="CHEBI:30864"/>
        <dbReference type="ChEBI" id="CHEBI:32814"/>
        <dbReference type="EC" id="3.5.2.3"/>
    </reaction>
</comment>
<feature type="binding site" evidence="2">
    <location>
        <position position="62"/>
    </location>
    <ligand>
        <name>Zn(2+)</name>
        <dbReference type="ChEBI" id="CHEBI:29105"/>
        <label>1</label>
    </ligand>
</feature>
<feature type="binding site" evidence="2">
    <location>
        <position position="231"/>
    </location>
    <ligand>
        <name>Zn(2+)</name>
        <dbReference type="ChEBI" id="CHEBI:29105"/>
        <label>2</label>
    </ligand>
</feature>
<feature type="binding site" evidence="2">
    <location>
        <position position="178"/>
    </location>
    <ligand>
        <name>Zn(2+)</name>
        <dbReference type="ChEBI" id="CHEBI:29105"/>
        <label>2</label>
    </ligand>
</feature>
<dbReference type="InterPro" id="IPR002195">
    <property type="entry name" value="Dihydroorotase_CS"/>
</dbReference>
<dbReference type="RefSeq" id="WP_216456358.1">
    <property type="nucleotide sequence ID" value="NZ_JAHLQL010000001.1"/>
</dbReference>
<feature type="active site" evidence="2">
    <location>
        <position position="304"/>
    </location>
</feature>
<feature type="binding site" evidence="2">
    <location>
        <position position="277"/>
    </location>
    <ligand>
        <name>substrate</name>
    </ligand>
</feature>
<dbReference type="PANTHER" id="PTHR43668">
    <property type="entry name" value="ALLANTOINASE"/>
    <property type="match status" value="1"/>
</dbReference>
<sequence>MILIKNGKIIDPLSKLQNYMDILIQGEKIVKIEEHIEEKDEFTVINAEDCIVAPGLIDIHVHFRDPGFTYKEDIYSGAESAAKGGYTTVICMANTDPIVDNIETLEYILNKGKKAKIEVLQVATITEGLKGEKLTPMEELKKAGAVGFSDDGKPIMNAKVVMEAMTKAKALNMPLSFHEEDSSLIKENGVNMGEVAKHFNLSGSPREAEEVLVARDAVLAISTGAKTNIQHISSKLSVEIIKWAKNMGANIVGEVTPHHFSLTEKSLLEHKGNAKMNPPLREEEDRIALIQGLKDGVLEIIATDHAPHSNEEKSKELNSVPSGIVGLETALALGITNLVRTGHLSYIKLLEKMTINPAKFYGLDRGYIKEGHRADIVIFNPEEKWKVEEFLSKSSNSPFLGKEFYGKIKNTIYKGQVVYSSNKQ</sequence>
<comment type="caution">
    <text evidence="4">The sequence shown here is derived from an EMBL/GenBank/DDBJ whole genome shotgun (WGS) entry which is preliminary data.</text>
</comment>
<dbReference type="NCBIfam" id="TIGR00857">
    <property type="entry name" value="pyrC_multi"/>
    <property type="match status" value="1"/>
</dbReference>
<dbReference type="PROSITE" id="PS00482">
    <property type="entry name" value="DIHYDROOROTASE_1"/>
    <property type="match status" value="1"/>
</dbReference>
<dbReference type="PANTHER" id="PTHR43668:SF2">
    <property type="entry name" value="ALLANTOINASE"/>
    <property type="match status" value="1"/>
</dbReference>
<name>A0ABS6EYS2_9CLOT</name>
<evidence type="ECO:0000313" key="5">
    <source>
        <dbReference type="Proteomes" id="UP000736583"/>
    </source>
</evidence>
<keyword evidence="2" id="KW-0862">Zinc</keyword>
<feature type="binding site" evidence="2">
    <location>
        <position position="151"/>
    </location>
    <ligand>
        <name>Zn(2+)</name>
        <dbReference type="ChEBI" id="CHEBI:29105"/>
        <label>1</label>
    </ligand>
</feature>
<dbReference type="EMBL" id="JAHLQL010000001">
    <property type="protein sequence ID" value="MBU5591366.1"/>
    <property type="molecule type" value="Genomic_DNA"/>
</dbReference>
<dbReference type="NCBIfam" id="NF006839">
    <property type="entry name" value="PRK09357.1-4"/>
    <property type="match status" value="1"/>
</dbReference>
<dbReference type="GO" id="GO:0004151">
    <property type="term" value="F:dihydroorotase activity"/>
    <property type="evidence" value="ECO:0007669"/>
    <property type="project" value="UniProtKB-EC"/>
</dbReference>
<protein>
    <recommendedName>
        <fullName evidence="2">Dihydroorotase</fullName>
        <shortName evidence="2">DHOase</shortName>
        <ecNumber evidence="2">3.5.2.3</ecNumber>
    </recommendedName>
</protein>
<feature type="binding site" evidence="2">
    <location>
        <position position="308"/>
    </location>
    <ligand>
        <name>substrate</name>
    </ligand>
</feature>
<feature type="binding site" evidence="2">
    <location>
        <position position="151"/>
    </location>
    <ligand>
        <name>Zn(2+)</name>
        <dbReference type="ChEBI" id="CHEBI:29105"/>
        <label>2</label>
    </ligand>
</feature>
<keyword evidence="2 4" id="KW-0378">Hydrolase</keyword>
<organism evidence="4 5">
    <name type="scientific">Clostridium simiarum</name>
    <dbReference type="NCBI Taxonomy" id="2841506"/>
    <lineage>
        <taxon>Bacteria</taxon>
        <taxon>Bacillati</taxon>
        <taxon>Bacillota</taxon>
        <taxon>Clostridia</taxon>
        <taxon>Eubacteriales</taxon>
        <taxon>Clostridiaceae</taxon>
        <taxon>Clostridium</taxon>
    </lineage>
</organism>
<proteinExistence type="inferred from homology"/>
<comment type="similarity">
    <text evidence="2">Belongs to the metallo-dependent hydrolases superfamily. DHOase family. Class I DHOase subfamily.</text>
</comment>
<keyword evidence="2" id="KW-0479">Metal-binding</keyword>
<reference evidence="4 5" key="1">
    <citation type="submission" date="2021-06" db="EMBL/GenBank/DDBJ databases">
        <authorList>
            <person name="Sun Q."/>
            <person name="Li D."/>
        </authorList>
    </citation>
    <scope>NUCLEOTIDE SEQUENCE [LARGE SCALE GENOMIC DNA]</scope>
    <source>
        <strain evidence="4 5">MSJ-4</strain>
    </source>
</reference>
<dbReference type="InterPro" id="IPR024403">
    <property type="entry name" value="DHOase_cat"/>
</dbReference>
<feature type="binding site" evidence="2">
    <location>
        <position position="60"/>
    </location>
    <ligand>
        <name>Zn(2+)</name>
        <dbReference type="ChEBI" id="CHEBI:29105"/>
        <label>1</label>
    </ligand>
</feature>
<dbReference type="Pfam" id="PF12890">
    <property type="entry name" value="DHOase"/>
    <property type="match status" value="1"/>
</dbReference>
<dbReference type="CDD" id="cd01317">
    <property type="entry name" value="DHOase_IIa"/>
    <property type="match status" value="1"/>
</dbReference>
<comment type="caution">
    <text evidence="2">Lacks conserved residue(s) required for the propagation of feature annotation.</text>
</comment>
<feature type="binding site" evidence="2">
    <location>
        <position position="304"/>
    </location>
    <ligand>
        <name>Zn(2+)</name>
        <dbReference type="ChEBI" id="CHEBI:29105"/>
        <label>1</label>
    </ligand>
</feature>
<dbReference type="HAMAP" id="MF_00220_B">
    <property type="entry name" value="PyrC_classI_B"/>
    <property type="match status" value="1"/>
</dbReference>
<accession>A0ABS6EYS2</accession>
<evidence type="ECO:0000256" key="2">
    <source>
        <dbReference type="HAMAP-Rule" id="MF_00220"/>
    </source>
</evidence>
<feature type="binding site" evidence="2">
    <location>
        <position position="94"/>
    </location>
    <ligand>
        <name>substrate</name>
    </ligand>
</feature>
<gene>
    <name evidence="2" type="primary">pyrC</name>
    <name evidence="4" type="ORF">KQI89_06295</name>
</gene>
<comment type="pathway">
    <text evidence="2">Pyrimidine metabolism; UMP biosynthesis via de novo pathway; (S)-dihydroorotate from bicarbonate: step 3/3.</text>
</comment>
<feature type="binding site" evidence="2">
    <location>
        <begin position="62"/>
        <end position="64"/>
    </location>
    <ligand>
        <name>substrate</name>
    </ligand>
</feature>